<sequence length="131" mass="15295">MESVKLSLYEKNKETGILENLLGSYLIEEHMELLDKAYAVKDETLKVHLYLTVDGDIEDSEYEAIYDNYDGDAFNDIEVSIEELEDSYNPTWLFIFDFINSPGEMENKITEILSIHNSELIKIFEKIRTIE</sequence>
<organism evidence="1 2">
    <name type="scientific">Alkaliphilus flagellatus</name>
    <dbReference type="NCBI Taxonomy" id="2841507"/>
    <lineage>
        <taxon>Bacteria</taxon>
        <taxon>Bacillati</taxon>
        <taxon>Bacillota</taxon>
        <taxon>Clostridia</taxon>
        <taxon>Peptostreptococcales</taxon>
        <taxon>Natronincolaceae</taxon>
        <taxon>Alkaliphilus</taxon>
    </lineage>
</organism>
<name>A0ABS6G3N5_9FIRM</name>
<dbReference type="EMBL" id="JAHLQK010000004">
    <property type="protein sequence ID" value="MBU5677094.1"/>
    <property type="molecule type" value="Genomic_DNA"/>
</dbReference>
<reference evidence="1 2" key="1">
    <citation type="submission" date="2021-06" db="EMBL/GenBank/DDBJ databases">
        <authorList>
            <person name="Sun Q."/>
            <person name="Li D."/>
        </authorList>
    </citation>
    <scope>NUCLEOTIDE SEQUENCE [LARGE SCALE GENOMIC DNA]</scope>
    <source>
        <strain evidence="1 2">MSJ-5</strain>
    </source>
</reference>
<keyword evidence="2" id="KW-1185">Reference proteome</keyword>
<dbReference type="Pfam" id="PF20548">
    <property type="entry name" value="DUF6762"/>
    <property type="match status" value="1"/>
</dbReference>
<dbReference type="Proteomes" id="UP000779508">
    <property type="component" value="Unassembled WGS sequence"/>
</dbReference>
<accession>A0ABS6G3N5</accession>
<gene>
    <name evidence="1" type="ORF">KQI88_11800</name>
</gene>
<evidence type="ECO:0000313" key="2">
    <source>
        <dbReference type="Proteomes" id="UP000779508"/>
    </source>
</evidence>
<dbReference type="InterPro" id="IPR046650">
    <property type="entry name" value="DUF6762"/>
</dbReference>
<comment type="caution">
    <text evidence="1">The sequence shown here is derived from an EMBL/GenBank/DDBJ whole genome shotgun (WGS) entry which is preliminary data.</text>
</comment>
<protein>
    <submittedName>
        <fullName evidence="1">Uncharacterized protein</fullName>
    </submittedName>
</protein>
<dbReference type="RefSeq" id="WP_216417553.1">
    <property type="nucleotide sequence ID" value="NZ_JAHLQK010000004.1"/>
</dbReference>
<evidence type="ECO:0000313" key="1">
    <source>
        <dbReference type="EMBL" id="MBU5677094.1"/>
    </source>
</evidence>
<proteinExistence type="predicted"/>